<evidence type="ECO:0000313" key="3">
    <source>
        <dbReference type="Proteomes" id="UP000299102"/>
    </source>
</evidence>
<organism evidence="2 3">
    <name type="scientific">Eumeta variegata</name>
    <name type="common">Bagworm moth</name>
    <name type="synonym">Eumeta japonica</name>
    <dbReference type="NCBI Taxonomy" id="151549"/>
    <lineage>
        <taxon>Eukaryota</taxon>
        <taxon>Metazoa</taxon>
        <taxon>Ecdysozoa</taxon>
        <taxon>Arthropoda</taxon>
        <taxon>Hexapoda</taxon>
        <taxon>Insecta</taxon>
        <taxon>Pterygota</taxon>
        <taxon>Neoptera</taxon>
        <taxon>Endopterygota</taxon>
        <taxon>Lepidoptera</taxon>
        <taxon>Glossata</taxon>
        <taxon>Ditrysia</taxon>
        <taxon>Tineoidea</taxon>
        <taxon>Psychidae</taxon>
        <taxon>Oiketicinae</taxon>
        <taxon>Eumeta</taxon>
    </lineage>
</organism>
<proteinExistence type="predicted"/>
<dbReference type="AlphaFoldDB" id="A0A4C1ZJN0"/>
<name>A0A4C1ZJN0_EUMVA</name>
<accession>A0A4C1ZJN0</accession>
<dbReference type="Proteomes" id="UP000299102">
    <property type="component" value="Unassembled WGS sequence"/>
</dbReference>
<dbReference type="EMBL" id="BGZK01001854">
    <property type="protein sequence ID" value="GBP87363.1"/>
    <property type="molecule type" value="Genomic_DNA"/>
</dbReference>
<evidence type="ECO:0000313" key="2">
    <source>
        <dbReference type="EMBL" id="GBP87363.1"/>
    </source>
</evidence>
<keyword evidence="3" id="KW-1185">Reference proteome</keyword>
<feature type="compositionally biased region" description="Low complexity" evidence="1">
    <location>
        <begin position="1"/>
        <end position="13"/>
    </location>
</feature>
<feature type="region of interest" description="Disordered" evidence="1">
    <location>
        <begin position="1"/>
        <end position="24"/>
    </location>
</feature>
<gene>
    <name evidence="2" type="ORF">EVAR_103492_1</name>
</gene>
<protein>
    <submittedName>
        <fullName evidence="2">Uncharacterized protein</fullName>
    </submittedName>
</protein>
<sequence>MQTPTARYGAARADGGRRAARRALTPGVSSVTQTIIIIARRPLTGPPDVGLGQSQPTRPRPNLRRLFNKIKASVRLLFARFRAVSPENLWRISRCIRARSIYNF</sequence>
<reference evidence="2 3" key="1">
    <citation type="journal article" date="2019" name="Commun. Biol.">
        <title>The bagworm genome reveals a unique fibroin gene that provides high tensile strength.</title>
        <authorList>
            <person name="Kono N."/>
            <person name="Nakamura H."/>
            <person name="Ohtoshi R."/>
            <person name="Tomita M."/>
            <person name="Numata K."/>
            <person name="Arakawa K."/>
        </authorList>
    </citation>
    <scope>NUCLEOTIDE SEQUENCE [LARGE SCALE GENOMIC DNA]</scope>
</reference>
<evidence type="ECO:0000256" key="1">
    <source>
        <dbReference type="SAM" id="MobiDB-lite"/>
    </source>
</evidence>
<comment type="caution">
    <text evidence="2">The sequence shown here is derived from an EMBL/GenBank/DDBJ whole genome shotgun (WGS) entry which is preliminary data.</text>
</comment>